<proteinExistence type="inferred from homology"/>
<keyword evidence="8" id="KW-0833">Ubl conjugation pathway</keyword>
<dbReference type="Pfam" id="PF26200">
    <property type="entry name" value="Rcat_RNF216"/>
    <property type="match status" value="1"/>
</dbReference>
<dbReference type="GO" id="GO:0016567">
    <property type="term" value="P:protein ubiquitination"/>
    <property type="evidence" value="ECO:0007669"/>
    <property type="project" value="InterPro"/>
</dbReference>
<dbReference type="CDD" id="cd23783">
    <property type="entry name" value="RWD_ScITT1-like"/>
    <property type="match status" value="1"/>
</dbReference>
<dbReference type="Gene3D" id="1.20.120.1750">
    <property type="match status" value="1"/>
</dbReference>
<evidence type="ECO:0000313" key="14">
    <source>
        <dbReference type="EMBL" id="SCV02614.1"/>
    </source>
</evidence>
<dbReference type="InterPro" id="IPR013083">
    <property type="entry name" value="Znf_RING/FYVE/PHD"/>
</dbReference>
<dbReference type="InterPro" id="IPR002867">
    <property type="entry name" value="IBR_dom"/>
</dbReference>
<dbReference type="STRING" id="1230905.A0A1G4KDM9"/>
<feature type="domain" description="RING-type" evidence="12">
    <location>
        <begin position="178"/>
        <end position="226"/>
    </location>
</feature>
<dbReference type="OrthoDB" id="1431934at2759"/>
<keyword evidence="4" id="KW-0808">Transferase</keyword>
<dbReference type="EC" id="2.3.2.31" evidence="3"/>
<evidence type="ECO:0000259" key="12">
    <source>
        <dbReference type="PROSITE" id="PS50089"/>
    </source>
</evidence>
<dbReference type="InterPro" id="IPR031127">
    <property type="entry name" value="E3_UB_ligase_RBR"/>
</dbReference>
<evidence type="ECO:0000256" key="5">
    <source>
        <dbReference type="ARBA" id="ARBA00022723"/>
    </source>
</evidence>
<keyword evidence="6" id="KW-0677">Repeat</keyword>
<evidence type="ECO:0000256" key="9">
    <source>
        <dbReference type="ARBA" id="ARBA00022833"/>
    </source>
</evidence>
<evidence type="ECO:0000256" key="4">
    <source>
        <dbReference type="ARBA" id="ARBA00022679"/>
    </source>
</evidence>
<dbReference type="Pfam" id="PF01485">
    <property type="entry name" value="IBR"/>
    <property type="match status" value="1"/>
</dbReference>
<dbReference type="CDD" id="cd20354">
    <property type="entry name" value="Rcat_RBR_RNF14"/>
    <property type="match status" value="1"/>
</dbReference>
<evidence type="ECO:0000256" key="1">
    <source>
        <dbReference type="ARBA" id="ARBA00001798"/>
    </source>
</evidence>
<dbReference type="InterPro" id="IPR044066">
    <property type="entry name" value="TRIAD_supradom"/>
</dbReference>
<evidence type="ECO:0000259" key="13">
    <source>
        <dbReference type="PROSITE" id="PS51873"/>
    </source>
</evidence>
<keyword evidence="9" id="KW-0862">Zinc</keyword>
<reference evidence="15" key="1">
    <citation type="submission" date="2016-03" db="EMBL/GenBank/DDBJ databases">
        <authorList>
            <person name="Devillers H."/>
        </authorList>
    </citation>
    <scope>NUCLEOTIDE SEQUENCE [LARGE SCALE GENOMIC DNA]</scope>
</reference>
<dbReference type="EMBL" id="LT598468">
    <property type="protein sequence ID" value="SCV02614.1"/>
    <property type="molecule type" value="Genomic_DNA"/>
</dbReference>
<dbReference type="AlphaFoldDB" id="A0A1G4KDM9"/>
<dbReference type="PROSITE" id="PS51873">
    <property type="entry name" value="TRIAD"/>
    <property type="match status" value="1"/>
</dbReference>
<evidence type="ECO:0000256" key="2">
    <source>
        <dbReference type="ARBA" id="ARBA00004906"/>
    </source>
</evidence>
<evidence type="ECO:0000256" key="10">
    <source>
        <dbReference type="ARBA" id="ARBA00044508"/>
    </source>
</evidence>
<comment type="catalytic activity">
    <reaction evidence="1">
        <text>[E2 ubiquitin-conjugating enzyme]-S-ubiquitinyl-L-cysteine + [acceptor protein]-L-lysine = [E2 ubiquitin-conjugating enzyme]-L-cysteine + [acceptor protein]-N(6)-ubiquitinyl-L-lysine.</text>
        <dbReference type="EC" id="2.3.2.31"/>
    </reaction>
</comment>
<feature type="domain" description="RING-type" evidence="13">
    <location>
        <begin position="174"/>
        <end position="448"/>
    </location>
</feature>
<evidence type="ECO:0000256" key="8">
    <source>
        <dbReference type="ARBA" id="ARBA00022786"/>
    </source>
</evidence>
<dbReference type="InterPro" id="IPR047548">
    <property type="entry name" value="Rcat_RBR_RNF14"/>
</dbReference>
<dbReference type="InterPro" id="IPR001841">
    <property type="entry name" value="Znf_RING"/>
</dbReference>
<dbReference type="GO" id="GO:0061630">
    <property type="term" value="F:ubiquitin protein ligase activity"/>
    <property type="evidence" value="ECO:0007669"/>
    <property type="project" value="UniProtKB-EC"/>
</dbReference>
<comment type="pathway">
    <text evidence="2">Protein modification; protein ubiquitination.</text>
</comment>
<keyword evidence="15" id="KW-1185">Reference proteome</keyword>
<gene>
    <name evidence="14" type="ORF">LAMI_0H01156G</name>
</gene>
<dbReference type="SUPFAM" id="SSF57850">
    <property type="entry name" value="RING/U-box"/>
    <property type="match status" value="3"/>
</dbReference>
<evidence type="ECO:0000256" key="6">
    <source>
        <dbReference type="ARBA" id="ARBA00022737"/>
    </source>
</evidence>
<organism evidence="14 15">
    <name type="scientific">Lachancea mirantina</name>
    <dbReference type="NCBI Taxonomy" id="1230905"/>
    <lineage>
        <taxon>Eukaryota</taxon>
        <taxon>Fungi</taxon>
        <taxon>Dikarya</taxon>
        <taxon>Ascomycota</taxon>
        <taxon>Saccharomycotina</taxon>
        <taxon>Saccharomycetes</taxon>
        <taxon>Saccharomycetales</taxon>
        <taxon>Saccharomycetaceae</taxon>
        <taxon>Lachancea</taxon>
    </lineage>
</organism>
<evidence type="ECO:0000256" key="3">
    <source>
        <dbReference type="ARBA" id="ARBA00012251"/>
    </source>
</evidence>
<dbReference type="SMART" id="SM00184">
    <property type="entry name" value="RING"/>
    <property type="match status" value="2"/>
</dbReference>
<evidence type="ECO:0000313" key="15">
    <source>
        <dbReference type="Proteomes" id="UP000191024"/>
    </source>
</evidence>
<evidence type="ECO:0000256" key="11">
    <source>
        <dbReference type="PROSITE-ProRule" id="PRU00175"/>
    </source>
</evidence>
<keyword evidence="5" id="KW-0479">Metal-binding</keyword>
<dbReference type="GO" id="GO:0008270">
    <property type="term" value="F:zinc ion binding"/>
    <property type="evidence" value="ECO:0007669"/>
    <property type="project" value="UniProtKB-KW"/>
</dbReference>
<dbReference type="Proteomes" id="UP000191024">
    <property type="component" value="Chromosome H"/>
</dbReference>
<dbReference type="PANTHER" id="PTHR11685">
    <property type="entry name" value="RBR FAMILY RING FINGER AND IBR DOMAIN-CONTAINING"/>
    <property type="match status" value="1"/>
</dbReference>
<dbReference type="PROSITE" id="PS50089">
    <property type="entry name" value="ZF_RING_2"/>
    <property type="match status" value="1"/>
</dbReference>
<name>A0A1G4KDM9_9SACH</name>
<protein>
    <recommendedName>
        <fullName evidence="3">RBR-type E3 ubiquitin transferase</fullName>
        <ecNumber evidence="3">2.3.2.31</ecNumber>
    </recommendedName>
</protein>
<keyword evidence="7 11" id="KW-0863">Zinc-finger</keyword>
<evidence type="ECO:0000256" key="7">
    <source>
        <dbReference type="ARBA" id="ARBA00022771"/>
    </source>
</evidence>
<comment type="similarity">
    <text evidence="10">Belongs to the RBR family. RNF14 subfamily.</text>
</comment>
<accession>A0A1G4KDM9</accession>
<sequence>MDVGTDHLDNDIEILSVMYPELQLYGTSDNCICGCLEFALICSQDIEVLCPNENTSGIIMPKLPKCTLNFKAFRESYPNLQHGLSYALDSEWMSTEDVQTLKEKSFRNFITQCDSEGPDYDESFPLLMMLFDFFINCAADFLCVNGRYECKTSQQFENLKRLRDLALKEEFNKTSFDCCICLEVQQGSNFVAMPCQEHYLCRGCVKSYFGTMIEEGRIQNVRCPECPITEADTNTLDYDKELEEVILNPAIPFNFFESFLSKNLCDRYKRLFLERMYTKLFQLRPHSCTKCPRCGNWCLKGDPDDDMVICQQCELSFCFNCLHSWHGSANSCGNRISVELKYVEEYADESTSLDRKRELELRFGRKTMELAADQLLGDKLLDLAIEEKDSNLKRCPHCKTVIQRSEGCNKMKCTICGVGFCFVCGKVLFGDDPYAHFREYFSPCYGLLFEGMPGTEDND</sequence>
<dbReference type="Gene3D" id="3.30.40.10">
    <property type="entry name" value="Zinc/RING finger domain, C3HC4 (zinc finger)"/>
    <property type="match status" value="1"/>
</dbReference>
<dbReference type="SMART" id="SM00647">
    <property type="entry name" value="IBR"/>
    <property type="match status" value="2"/>
</dbReference>